<gene>
    <name evidence="24" type="primary">ptsP</name>
    <name evidence="24" type="ORF">FNU76_10695</name>
</gene>
<feature type="binding site" evidence="19">
    <location>
        <position position="472"/>
    </location>
    <ligand>
        <name>phosphoenolpyruvate</name>
        <dbReference type="ChEBI" id="CHEBI:58702"/>
    </ligand>
</feature>
<dbReference type="OrthoDB" id="9765468at2"/>
<protein>
    <recommendedName>
        <fullName evidence="7 17">Phosphoenolpyruvate-protein phosphotransferase</fullName>
        <ecNumber evidence="6 17">2.7.3.9</ecNumber>
    </recommendedName>
    <alternativeName>
        <fullName evidence="16 17">Phosphotransferase system, enzyme I</fullName>
    </alternativeName>
</protein>
<dbReference type="InterPro" id="IPR018274">
    <property type="entry name" value="PEP_util_AS"/>
</dbReference>
<dbReference type="PROSITE" id="PS00370">
    <property type="entry name" value="PEP_ENZYMES_PHOS_SITE"/>
    <property type="match status" value="1"/>
</dbReference>
<dbReference type="InterPro" id="IPR000121">
    <property type="entry name" value="PEP_util_C"/>
</dbReference>
<keyword evidence="9 17" id="KW-0963">Cytoplasm</keyword>
<dbReference type="Pfam" id="PF05524">
    <property type="entry name" value="PEP-utilisers_N"/>
    <property type="match status" value="1"/>
</dbReference>
<comment type="similarity">
    <text evidence="5 17">Belongs to the PEP-utilizing enzyme family.</text>
</comment>
<keyword evidence="14 17" id="KW-0418">Kinase</keyword>
<dbReference type="PANTHER" id="PTHR46244:SF3">
    <property type="entry name" value="PHOSPHOENOLPYRUVATE-PROTEIN PHOSPHOTRANSFERASE"/>
    <property type="match status" value="1"/>
</dbReference>
<evidence type="ECO:0000256" key="20">
    <source>
        <dbReference type="PIRSR" id="PIRSR000732-3"/>
    </source>
</evidence>
<dbReference type="AlphaFoldDB" id="A0A516SF60"/>
<feature type="binding site" evidence="19">
    <location>
        <position position="301"/>
    </location>
    <ligand>
        <name>phosphoenolpyruvate</name>
        <dbReference type="ChEBI" id="CHEBI:58702"/>
    </ligand>
</feature>
<keyword evidence="10 17" id="KW-0762">Sugar transport</keyword>
<dbReference type="PRINTS" id="PR01736">
    <property type="entry name" value="PHPHTRNFRASE"/>
</dbReference>
<evidence type="ECO:0000256" key="17">
    <source>
        <dbReference type="PIRNR" id="PIRNR000732"/>
    </source>
</evidence>
<dbReference type="Pfam" id="PF02896">
    <property type="entry name" value="PEP-utilizers_C"/>
    <property type="match status" value="1"/>
</dbReference>
<dbReference type="InterPro" id="IPR008279">
    <property type="entry name" value="PEP-util_enz_mobile_dom"/>
</dbReference>
<feature type="binding site" evidence="19">
    <location>
        <position position="337"/>
    </location>
    <ligand>
        <name>phosphoenolpyruvate</name>
        <dbReference type="ChEBI" id="CHEBI:58702"/>
    </ligand>
</feature>
<evidence type="ECO:0000256" key="4">
    <source>
        <dbReference type="ARBA" id="ARBA00004496"/>
    </source>
</evidence>
<organism evidence="24 25">
    <name type="scientific">Chitinimonas arctica</name>
    <dbReference type="NCBI Taxonomy" id="2594795"/>
    <lineage>
        <taxon>Bacteria</taxon>
        <taxon>Pseudomonadati</taxon>
        <taxon>Pseudomonadota</taxon>
        <taxon>Betaproteobacteria</taxon>
        <taxon>Neisseriales</taxon>
        <taxon>Chitinibacteraceae</taxon>
        <taxon>Chitinimonas</taxon>
    </lineage>
</organism>
<dbReference type="EC" id="2.7.3.9" evidence="6 17"/>
<dbReference type="InterPro" id="IPR036618">
    <property type="entry name" value="PtsI_HPr-bd_sf"/>
</dbReference>
<dbReference type="InterPro" id="IPR036637">
    <property type="entry name" value="Phosphohistidine_dom_sf"/>
</dbReference>
<dbReference type="GO" id="GO:0046872">
    <property type="term" value="F:metal ion binding"/>
    <property type="evidence" value="ECO:0007669"/>
    <property type="project" value="UniProtKB-KW"/>
</dbReference>
<evidence type="ECO:0000256" key="10">
    <source>
        <dbReference type="ARBA" id="ARBA00022597"/>
    </source>
</evidence>
<dbReference type="GO" id="GO:0009401">
    <property type="term" value="P:phosphoenolpyruvate-dependent sugar phosphotransferase system"/>
    <property type="evidence" value="ECO:0007669"/>
    <property type="project" value="UniProtKB-KW"/>
</dbReference>
<comment type="catalytic activity">
    <reaction evidence="1 17">
        <text>L-histidyl-[protein] + phosphoenolpyruvate = N(pros)-phospho-L-histidyl-[protein] + pyruvate</text>
        <dbReference type="Rhea" id="RHEA:23880"/>
        <dbReference type="Rhea" id="RHEA-COMP:9745"/>
        <dbReference type="Rhea" id="RHEA-COMP:9746"/>
        <dbReference type="ChEBI" id="CHEBI:15361"/>
        <dbReference type="ChEBI" id="CHEBI:29979"/>
        <dbReference type="ChEBI" id="CHEBI:58702"/>
        <dbReference type="ChEBI" id="CHEBI:64837"/>
        <dbReference type="EC" id="2.7.3.9"/>
    </reaction>
</comment>
<dbReference type="Gene3D" id="1.10.274.10">
    <property type="entry name" value="PtsI, HPr-binding domain"/>
    <property type="match status" value="1"/>
</dbReference>
<dbReference type="Gene3D" id="3.50.30.10">
    <property type="entry name" value="Phosphohistidine domain"/>
    <property type="match status" value="1"/>
</dbReference>
<dbReference type="GO" id="GO:0005737">
    <property type="term" value="C:cytoplasm"/>
    <property type="evidence" value="ECO:0007669"/>
    <property type="project" value="UniProtKB-SubCell"/>
</dbReference>
<dbReference type="Pfam" id="PF00391">
    <property type="entry name" value="PEP-utilizers"/>
    <property type="match status" value="1"/>
</dbReference>
<proteinExistence type="inferred from homology"/>
<dbReference type="InterPro" id="IPR050499">
    <property type="entry name" value="PEP-utilizing_PTS_enzyme"/>
</dbReference>
<accession>A0A516SF60</accession>
<evidence type="ECO:0000259" key="22">
    <source>
        <dbReference type="Pfam" id="PF02896"/>
    </source>
</evidence>
<evidence type="ECO:0000256" key="14">
    <source>
        <dbReference type="ARBA" id="ARBA00022777"/>
    </source>
</evidence>
<dbReference type="InterPro" id="IPR006318">
    <property type="entry name" value="PTS_EI-like"/>
</dbReference>
<feature type="binding site" evidence="20">
    <location>
        <position position="462"/>
    </location>
    <ligand>
        <name>Mg(2+)</name>
        <dbReference type="ChEBI" id="CHEBI:18420"/>
    </ligand>
</feature>
<dbReference type="SUPFAM" id="SSF51621">
    <property type="entry name" value="Phosphoenolpyruvate/pyruvate domain"/>
    <property type="match status" value="1"/>
</dbReference>
<evidence type="ECO:0000256" key="1">
    <source>
        <dbReference type="ARBA" id="ARBA00000683"/>
    </source>
</evidence>
<dbReference type="Proteomes" id="UP000317550">
    <property type="component" value="Chromosome"/>
</dbReference>
<name>A0A516SF60_9NEIS</name>
<evidence type="ECO:0000256" key="9">
    <source>
        <dbReference type="ARBA" id="ARBA00022490"/>
    </source>
</evidence>
<evidence type="ECO:0000256" key="19">
    <source>
        <dbReference type="PIRSR" id="PIRSR000732-2"/>
    </source>
</evidence>
<dbReference type="GO" id="GO:0008965">
    <property type="term" value="F:phosphoenolpyruvate-protein phosphotransferase activity"/>
    <property type="evidence" value="ECO:0007669"/>
    <property type="project" value="UniProtKB-EC"/>
</dbReference>
<evidence type="ECO:0000256" key="18">
    <source>
        <dbReference type="PIRSR" id="PIRSR000732-1"/>
    </source>
</evidence>
<dbReference type="RefSeq" id="WP_144278188.1">
    <property type="nucleotide sequence ID" value="NZ_CP041730.1"/>
</dbReference>
<dbReference type="InterPro" id="IPR040442">
    <property type="entry name" value="Pyrv_kinase-like_dom_sf"/>
</dbReference>
<feature type="domain" description="PEP-utilising enzyme C-terminal" evidence="22">
    <location>
        <begin position="257"/>
        <end position="547"/>
    </location>
</feature>
<evidence type="ECO:0000259" key="21">
    <source>
        <dbReference type="Pfam" id="PF00391"/>
    </source>
</evidence>
<feature type="binding site" evidence="19">
    <location>
        <begin position="461"/>
        <end position="462"/>
    </location>
    <ligand>
        <name>phosphoenolpyruvate</name>
        <dbReference type="ChEBI" id="CHEBI:58702"/>
    </ligand>
</feature>
<dbReference type="InterPro" id="IPR024692">
    <property type="entry name" value="PTS_EI"/>
</dbReference>
<dbReference type="SUPFAM" id="SSF52009">
    <property type="entry name" value="Phosphohistidine domain"/>
    <property type="match status" value="1"/>
</dbReference>
<dbReference type="KEGG" id="cari:FNU76_10695"/>
<evidence type="ECO:0000256" key="6">
    <source>
        <dbReference type="ARBA" id="ARBA00012232"/>
    </source>
</evidence>
<keyword evidence="8 17" id="KW-0813">Transport</keyword>
<feature type="binding site" evidence="20">
    <location>
        <position position="438"/>
    </location>
    <ligand>
        <name>Mg(2+)</name>
        <dbReference type="ChEBI" id="CHEBI:18420"/>
    </ligand>
</feature>
<keyword evidence="25" id="KW-1185">Reference proteome</keyword>
<feature type="domain" description="PEP-utilising enzyme mobile" evidence="21">
    <location>
        <begin position="160"/>
        <end position="230"/>
    </location>
</feature>
<feature type="active site" description="Tele-phosphohistidine intermediate" evidence="18">
    <location>
        <position position="194"/>
    </location>
</feature>
<evidence type="ECO:0000256" key="11">
    <source>
        <dbReference type="ARBA" id="ARBA00022679"/>
    </source>
</evidence>
<keyword evidence="13 17" id="KW-0479">Metal-binding</keyword>
<keyword evidence="24" id="KW-0670">Pyruvate</keyword>
<evidence type="ECO:0000256" key="15">
    <source>
        <dbReference type="ARBA" id="ARBA00022842"/>
    </source>
</evidence>
<comment type="subcellular location">
    <subcellularLocation>
        <location evidence="4 17">Cytoplasm</location>
    </subcellularLocation>
</comment>
<evidence type="ECO:0000256" key="16">
    <source>
        <dbReference type="ARBA" id="ARBA00033235"/>
    </source>
</evidence>
<evidence type="ECO:0000313" key="25">
    <source>
        <dbReference type="Proteomes" id="UP000317550"/>
    </source>
</evidence>
<sequence length="578" mass="63071">MTISLHGIGIGGGIAIGRAHLVSHTDLEVAHYEITAAEVPAEMARFDAAVRATRKELEQLWGSIPENAPTELGAFLSLHVMLLNDHTISREPRDIINERRCNAEWALKLQQDRLLAQFDEIEEEYLRERRNDVIQVVDRIFKSLAGQGGGHYVPPDDSRERILVAHDLSPADMVLFKEANFAAFLTDMGGPTSHTAILARSLDIPSVLALHHARQLIREEETIIVDGTAGVAIVDPSETILAEYRKRQAGYAADRKKLKGLKSTAAVTLDGTAIELLANIETPGDVEHVKANGAAGVGLYRSEFLFLGRDDLPDEEEQYRAYRAVVEGMKGMPVTIRTIDLGRDKMPKWADEEAISAPNPALSLTGVRLCLAEPHLFRTQLRALLRAGLHGDLKLLVPMLASLAEVSQVLFHVEQAKEALREDGVAFADNVEVGGMIEVPGAALTVGHLLRKLDFVSIGTNDLIQYTLAVDRGDDSVSHLYDPFHPAVLGLIGHVIRTANQADVPVSVCGEMAGDVRLTQLLLALGLRRFSMHPAQLLNVKQIILNSDLKLLAPLASEIEQAPDADRVRALLDGLDAG</sequence>
<dbReference type="NCBIfam" id="TIGR01417">
    <property type="entry name" value="PTS_I_fam"/>
    <property type="match status" value="1"/>
</dbReference>
<dbReference type="InterPro" id="IPR023151">
    <property type="entry name" value="PEP_util_CS"/>
</dbReference>
<evidence type="ECO:0000256" key="7">
    <source>
        <dbReference type="ARBA" id="ARBA00016544"/>
    </source>
</evidence>
<dbReference type="InterPro" id="IPR008731">
    <property type="entry name" value="PTS_EIN"/>
</dbReference>
<dbReference type="InterPro" id="IPR015813">
    <property type="entry name" value="Pyrv/PenolPyrv_kinase-like_dom"/>
</dbReference>
<evidence type="ECO:0000256" key="3">
    <source>
        <dbReference type="ARBA" id="ARBA00002728"/>
    </source>
</evidence>
<keyword evidence="15 17" id="KW-0460">Magnesium</keyword>
<evidence type="ECO:0000256" key="2">
    <source>
        <dbReference type="ARBA" id="ARBA00001946"/>
    </source>
</evidence>
<dbReference type="EMBL" id="CP041730">
    <property type="protein sequence ID" value="QDQ26794.1"/>
    <property type="molecule type" value="Genomic_DNA"/>
</dbReference>
<dbReference type="Gene3D" id="3.20.20.60">
    <property type="entry name" value="Phosphoenolpyruvate-binding domains"/>
    <property type="match status" value="1"/>
</dbReference>
<dbReference type="PROSITE" id="PS00742">
    <property type="entry name" value="PEP_ENZYMES_2"/>
    <property type="match status" value="1"/>
</dbReference>
<dbReference type="SUPFAM" id="SSF47831">
    <property type="entry name" value="Enzyme I of the PEP:sugar phosphotransferase system HPr-binding (sub)domain"/>
    <property type="match status" value="1"/>
</dbReference>
<evidence type="ECO:0000313" key="24">
    <source>
        <dbReference type="EMBL" id="QDQ26794.1"/>
    </source>
</evidence>
<keyword evidence="12 17" id="KW-0598">Phosphotransferase system</keyword>
<comment type="cofactor">
    <cofactor evidence="2 17 20">
        <name>Mg(2+)</name>
        <dbReference type="ChEBI" id="CHEBI:18420"/>
    </cofactor>
</comment>
<reference evidence="25" key="1">
    <citation type="submission" date="2019-07" db="EMBL/GenBank/DDBJ databases">
        <title>Chitinimonas sp. nov., isolated from Ny-Alesund, arctica soil.</title>
        <authorList>
            <person name="Xu Q."/>
            <person name="Peng F."/>
        </authorList>
    </citation>
    <scope>NUCLEOTIDE SEQUENCE [LARGE SCALE GENOMIC DNA]</scope>
    <source>
        <strain evidence="25">R3-44</strain>
    </source>
</reference>
<evidence type="ECO:0000256" key="12">
    <source>
        <dbReference type="ARBA" id="ARBA00022683"/>
    </source>
</evidence>
<feature type="active site" description="Proton donor" evidence="18">
    <location>
        <position position="509"/>
    </location>
</feature>
<comment type="function">
    <text evidence="3 17">General (non sugar-specific) component of the phosphoenolpyruvate-dependent sugar phosphotransferase system (sugar PTS). This major carbohydrate active-transport system catalyzes the phosphorylation of incoming sugar substrates concomitantly with their translocation across the cell membrane. Enzyme I transfers the phosphoryl group from phosphoenolpyruvate (PEP) to the phosphoryl carrier protein (HPr).</text>
</comment>
<evidence type="ECO:0000259" key="23">
    <source>
        <dbReference type="Pfam" id="PF05524"/>
    </source>
</evidence>
<evidence type="ECO:0000256" key="8">
    <source>
        <dbReference type="ARBA" id="ARBA00022448"/>
    </source>
</evidence>
<keyword evidence="11 17" id="KW-0808">Transferase</keyword>
<dbReference type="PANTHER" id="PTHR46244">
    <property type="entry name" value="PHOSPHOENOLPYRUVATE-PROTEIN PHOSPHOTRANSFERASE"/>
    <property type="match status" value="1"/>
</dbReference>
<feature type="domain" description="Phosphotransferase system enzyme I N-terminal" evidence="23">
    <location>
        <begin position="6"/>
        <end position="129"/>
    </location>
</feature>
<dbReference type="GO" id="GO:0016301">
    <property type="term" value="F:kinase activity"/>
    <property type="evidence" value="ECO:0007669"/>
    <property type="project" value="UniProtKB-KW"/>
</dbReference>
<evidence type="ECO:0000256" key="13">
    <source>
        <dbReference type="ARBA" id="ARBA00022723"/>
    </source>
</evidence>
<evidence type="ECO:0000256" key="5">
    <source>
        <dbReference type="ARBA" id="ARBA00007837"/>
    </source>
</evidence>
<dbReference type="PIRSF" id="PIRSF000732">
    <property type="entry name" value="PTS_enzyme_I"/>
    <property type="match status" value="1"/>
</dbReference>